<name>A0A2Z4YTK3_RHILE</name>
<dbReference type="AlphaFoldDB" id="A0A2Z4YTK3"/>
<gene>
    <name evidence="2" type="ORF">DLJ82_6650</name>
</gene>
<proteinExistence type="predicted"/>
<sequence>MDTGMTTEFVLAGQIVLNYGSSEDTLLRNLSGCTVTRAALWTVADEGRTLERLTQRVDEFHLSARFTLDNFIQAIPGSADDELDLESLESDETSLWLCGAHCRVRRKPEPNEIINSDIRERKSRRVLARLPLDDTGTQPVGAQFTPFEGIGSLRSILEENAFLTPFRELPTKENGIDIEGLAVIAQRVFVGLRGPVVGGLAVVVELSFDKNFTITAARPYFLNLSGLGVRELTHDGDDLLVLAGPVGEAQGPFALYRWTPGSGHVPRKVYAWGTSIEKPEGLCWCQIGGERGLLVLYDSPGDARINSGSYKADWLKLSSPH</sequence>
<feature type="domain" description="DUF3616" evidence="1">
    <location>
        <begin position="29"/>
        <end position="307"/>
    </location>
</feature>
<dbReference type="Proteomes" id="UP000251166">
    <property type="component" value="Plasmid unnamed4"/>
</dbReference>
<reference evidence="2 3" key="1">
    <citation type="submission" date="2018-07" db="EMBL/GenBank/DDBJ databases">
        <title>Rhizobium leguminosarum strain:ATCC 14479 Genome sequencing and assembly.</title>
        <authorList>
            <person name="Chakraborty R."/>
        </authorList>
    </citation>
    <scope>NUCLEOTIDE SEQUENCE [LARGE SCALE GENOMIC DNA]</scope>
    <source>
        <strain evidence="2 3">ATCC 14479</strain>
        <plasmid evidence="3">Plasmid unnamed4</plasmid>
    </source>
</reference>
<geneLocation type="plasmid" evidence="2 3">
    <name>unnamed4</name>
</geneLocation>
<dbReference type="EMBL" id="CP030764">
    <property type="protein sequence ID" value="AXA44621.1"/>
    <property type="molecule type" value="Genomic_DNA"/>
</dbReference>
<organism evidence="2 3">
    <name type="scientific">Rhizobium leguminosarum</name>
    <dbReference type="NCBI Taxonomy" id="384"/>
    <lineage>
        <taxon>Bacteria</taxon>
        <taxon>Pseudomonadati</taxon>
        <taxon>Pseudomonadota</taxon>
        <taxon>Alphaproteobacteria</taxon>
        <taxon>Hyphomicrobiales</taxon>
        <taxon>Rhizobiaceae</taxon>
        <taxon>Rhizobium/Agrobacterium group</taxon>
        <taxon>Rhizobium</taxon>
    </lineage>
</organism>
<evidence type="ECO:0000313" key="3">
    <source>
        <dbReference type="Proteomes" id="UP000251166"/>
    </source>
</evidence>
<keyword evidence="2" id="KW-0614">Plasmid</keyword>
<accession>A0A2Z4YTK3</accession>
<dbReference type="Pfam" id="PF12275">
    <property type="entry name" value="DUF3616"/>
    <property type="match status" value="1"/>
</dbReference>
<protein>
    <recommendedName>
        <fullName evidence="1">DUF3616 domain-containing protein</fullName>
    </recommendedName>
</protein>
<evidence type="ECO:0000259" key="1">
    <source>
        <dbReference type="Pfam" id="PF12275"/>
    </source>
</evidence>
<evidence type="ECO:0000313" key="2">
    <source>
        <dbReference type="EMBL" id="AXA44621.1"/>
    </source>
</evidence>
<dbReference type="InterPro" id="IPR022060">
    <property type="entry name" value="DUF3616"/>
</dbReference>